<dbReference type="PANTHER" id="PTHR33332">
    <property type="entry name" value="REVERSE TRANSCRIPTASE DOMAIN-CONTAINING PROTEIN"/>
    <property type="match status" value="1"/>
</dbReference>
<dbReference type="GO" id="GO:0003964">
    <property type="term" value="F:RNA-directed DNA polymerase activity"/>
    <property type="evidence" value="ECO:0007669"/>
    <property type="project" value="UniProtKB-KW"/>
</dbReference>
<gene>
    <name evidence="1" type="ORF">HOLleu_05832</name>
</gene>
<dbReference type="EMBL" id="JAIZAY010000002">
    <property type="protein sequence ID" value="KAJ8046973.1"/>
    <property type="molecule type" value="Genomic_DNA"/>
</dbReference>
<keyword evidence="1" id="KW-0808">Transferase</keyword>
<keyword evidence="1" id="KW-0548">Nucleotidyltransferase</keyword>
<protein>
    <submittedName>
        <fullName evidence="1">RNA-directed DNA polymerase from mobile element jockey</fullName>
    </submittedName>
</protein>
<proteinExistence type="predicted"/>
<comment type="caution">
    <text evidence="1">The sequence shown here is derived from an EMBL/GenBank/DDBJ whole genome shotgun (WGS) entry which is preliminary data.</text>
</comment>
<accession>A0A9Q1CLK3</accession>
<evidence type="ECO:0000313" key="1">
    <source>
        <dbReference type="EMBL" id="KAJ8046973.1"/>
    </source>
</evidence>
<keyword evidence="2" id="KW-1185">Reference proteome</keyword>
<name>A0A9Q1CLK3_HOLLE</name>
<evidence type="ECO:0000313" key="2">
    <source>
        <dbReference type="Proteomes" id="UP001152320"/>
    </source>
</evidence>
<organism evidence="1 2">
    <name type="scientific">Holothuria leucospilota</name>
    <name type="common">Black long sea cucumber</name>
    <name type="synonym">Mertensiothuria leucospilota</name>
    <dbReference type="NCBI Taxonomy" id="206669"/>
    <lineage>
        <taxon>Eukaryota</taxon>
        <taxon>Metazoa</taxon>
        <taxon>Echinodermata</taxon>
        <taxon>Eleutherozoa</taxon>
        <taxon>Echinozoa</taxon>
        <taxon>Holothuroidea</taxon>
        <taxon>Aspidochirotacea</taxon>
        <taxon>Aspidochirotida</taxon>
        <taxon>Holothuriidae</taxon>
        <taxon>Holothuria</taxon>
    </lineage>
</organism>
<keyword evidence="1" id="KW-0695">RNA-directed DNA polymerase</keyword>
<dbReference type="OrthoDB" id="5953030at2759"/>
<sequence>MAIKQVTTTKFLGVHIDAKLTWRDHISNISKTISRNVGILFKLKHFLPRNILITLYQTLIIPHLNYCSIVWSGANSSCLNQLTILQKRAVRHITHAGPRDNSPLFIKFKLLKFTDVIDFNIAVFTCKAWNRLLPDRTTFHNFIISNTLVHRHDTRHANFAYRHYYRTNIGSFSLRNRSTKMWNNPHRLNKSSSSLFIFKKAV</sequence>
<reference evidence="1" key="1">
    <citation type="submission" date="2021-10" db="EMBL/GenBank/DDBJ databases">
        <title>Tropical sea cucumber genome reveals ecological adaptation and Cuvierian tubules defense mechanism.</title>
        <authorList>
            <person name="Chen T."/>
        </authorList>
    </citation>
    <scope>NUCLEOTIDE SEQUENCE</scope>
    <source>
        <strain evidence="1">Nanhai2018</strain>
        <tissue evidence="1">Muscle</tissue>
    </source>
</reference>
<dbReference type="Proteomes" id="UP001152320">
    <property type="component" value="Chromosome 2"/>
</dbReference>
<dbReference type="AlphaFoldDB" id="A0A9Q1CLK3"/>